<feature type="binding site" evidence="11">
    <location>
        <position position="13"/>
    </location>
    <ligand>
        <name>ATP</name>
        <dbReference type="ChEBI" id="CHEBI:30616"/>
    </ligand>
</feature>
<evidence type="ECO:0000256" key="7">
    <source>
        <dbReference type="ARBA" id="ARBA00022840"/>
    </source>
</evidence>
<evidence type="ECO:0000259" key="14">
    <source>
        <dbReference type="Pfam" id="PF02782"/>
    </source>
</evidence>
<evidence type="ECO:0000256" key="2">
    <source>
        <dbReference type="ARBA" id="ARBA00009156"/>
    </source>
</evidence>
<keyword evidence="11" id="KW-0597">Phosphoprotein</keyword>
<keyword evidence="6 11" id="KW-0319">Glycerol metabolism</keyword>
<feature type="binding site" evidence="11">
    <location>
        <position position="12"/>
    </location>
    <ligand>
        <name>ATP</name>
        <dbReference type="ChEBI" id="CHEBI:30616"/>
    </ligand>
</feature>
<dbReference type="NCBIfam" id="NF000756">
    <property type="entry name" value="PRK00047.1"/>
    <property type="match status" value="1"/>
</dbReference>
<dbReference type="InterPro" id="IPR000577">
    <property type="entry name" value="Carb_kinase_FGGY"/>
</dbReference>
<dbReference type="PIRSF" id="PIRSF000538">
    <property type="entry name" value="GlpK"/>
    <property type="match status" value="1"/>
</dbReference>
<comment type="subunit">
    <text evidence="10 11">Homotetramer and homodimer (in equilibrium).</text>
</comment>
<gene>
    <name evidence="11 15" type="primary">glpK</name>
    <name evidence="15" type="ORF">GIY09_11095</name>
</gene>
<feature type="binding site" evidence="11">
    <location>
        <position position="245"/>
    </location>
    <ligand>
        <name>glycerol</name>
        <dbReference type="ChEBI" id="CHEBI:17754"/>
    </ligand>
</feature>
<keyword evidence="5 11" id="KW-0418">Kinase</keyword>
<dbReference type="InterPro" id="IPR018484">
    <property type="entry name" value="FGGY_N"/>
</dbReference>
<dbReference type="GO" id="GO:0005524">
    <property type="term" value="F:ATP binding"/>
    <property type="evidence" value="ECO:0007669"/>
    <property type="project" value="UniProtKB-UniRule"/>
</dbReference>
<protein>
    <recommendedName>
        <fullName evidence="11">Glycerol kinase</fullName>
        <ecNumber evidence="11">2.7.1.30</ecNumber>
    </recommendedName>
    <alternativeName>
        <fullName evidence="11">ATP:glycerol 3-phosphotransferase</fullName>
    </alternativeName>
    <alternativeName>
        <fullName evidence="11">Glycerokinase</fullName>
        <shortName evidence="11">GK</shortName>
    </alternativeName>
</protein>
<evidence type="ECO:0000256" key="6">
    <source>
        <dbReference type="ARBA" id="ARBA00022798"/>
    </source>
</evidence>
<dbReference type="RefSeq" id="WP_153864065.1">
    <property type="nucleotide sequence ID" value="NZ_WJQS01000013.1"/>
</dbReference>
<comment type="similarity">
    <text evidence="2 11 12">Belongs to the FGGY kinase family.</text>
</comment>
<comment type="catalytic activity">
    <reaction evidence="8 11">
        <text>glycerol + ATP = sn-glycerol 3-phosphate + ADP + H(+)</text>
        <dbReference type="Rhea" id="RHEA:21644"/>
        <dbReference type="ChEBI" id="CHEBI:15378"/>
        <dbReference type="ChEBI" id="CHEBI:17754"/>
        <dbReference type="ChEBI" id="CHEBI:30616"/>
        <dbReference type="ChEBI" id="CHEBI:57597"/>
        <dbReference type="ChEBI" id="CHEBI:456216"/>
        <dbReference type="EC" id="2.7.1.30"/>
    </reaction>
</comment>
<feature type="binding site" evidence="11">
    <location>
        <position position="134"/>
    </location>
    <ligand>
        <name>glycerol</name>
        <dbReference type="ChEBI" id="CHEBI:17754"/>
    </ligand>
</feature>
<proteinExistence type="inferred from homology"/>
<dbReference type="PROSITE" id="PS00933">
    <property type="entry name" value="FGGY_KINASES_1"/>
    <property type="match status" value="1"/>
</dbReference>
<feature type="binding site" evidence="11">
    <location>
        <position position="313"/>
    </location>
    <ligand>
        <name>ATP</name>
        <dbReference type="ChEBI" id="CHEBI:30616"/>
    </ligand>
</feature>
<feature type="binding site" evidence="11">
    <location>
        <position position="14"/>
    </location>
    <ligand>
        <name>ATP</name>
        <dbReference type="ChEBI" id="CHEBI:30616"/>
    </ligand>
</feature>
<dbReference type="PANTHER" id="PTHR10196">
    <property type="entry name" value="SUGAR KINASE"/>
    <property type="match status" value="1"/>
</dbReference>
<dbReference type="InterPro" id="IPR018483">
    <property type="entry name" value="Carb_kinase_FGGY_CS"/>
</dbReference>
<feature type="binding site" evidence="11">
    <location>
        <position position="309"/>
    </location>
    <ligand>
        <name>ADP</name>
        <dbReference type="ChEBI" id="CHEBI:456216"/>
    </ligand>
</feature>
<feature type="binding site" evidence="11">
    <location>
        <position position="82"/>
    </location>
    <ligand>
        <name>sn-glycerol 3-phosphate</name>
        <dbReference type="ChEBI" id="CHEBI:57597"/>
    </ligand>
</feature>
<feature type="binding site" evidence="11">
    <location>
        <position position="410"/>
    </location>
    <ligand>
        <name>ADP</name>
        <dbReference type="ChEBI" id="CHEBI:456216"/>
    </ligand>
</feature>
<comment type="PTM">
    <text evidence="11">The phosphoenolpyruvate-dependent sugar phosphotransferase system (PTS), including enzyme I, and histidine-containing protein (HPr) are required for the phosphorylation, which leads to the activation of the enzyme.</text>
</comment>
<dbReference type="FunFam" id="3.30.420.40:FF:000008">
    <property type="entry name" value="Glycerol kinase"/>
    <property type="match status" value="1"/>
</dbReference>
<dbReference type="AlphaFoldDB" id="A0A6I2GEW1"/>
<dbReference type="EC" id="2.7.1.30" evidence="11"/>
<dbReference type="NCBIfam" id="TIGR01311">
    <property type="entry name" value="glycerol_kin"/>
    <property type="match status" value="1"/>
</dbReference>
<comment type="caution">
    <text evidence="15">The sequence shown here is derived from an EMBL/GenBank/DDBJ whole genome shotgun (WGS) entry which is preliminary data.</text>
</comment>
<feature type="binding site" evidence="11">
    <location>
        <position position="309"/>
    </location>
    <ligand>
        <name>ATP</name>
        <dbReference type="ChEBI" id="CHEBI:30616"/>
    </ligand>
</feature>
<name>A0A6I2GEW1_9LACT</name>
<sequence>MEQFILSIDQGTTSSRAIIFNKKGEKVSSYQKEFTQIFPKAGWVEHNANEIWTSVQSVIAGAFIESGIKPSQIAGIGITNQRETTVVWDKETGLPIYNAIVWQSRQTADIADELKAAGHSEMIHEKTGLVIDAYFSATKIRWILDNVEGAQERAEKGELLFGTIDTWLVWKLTNGAKHVTDYSNAARTMLYNIKDLKWDEDILSLLNIPAVMLPEVKSNSEVYGVTTPFHFYGGEVPIGGMAGDQQAALFGQLAFEPGMVKNTYGTGSFIIMNTGEEVQMSKNNLLTTIGYGINGKVYYALEGSIFIAGSSIQWLRDGLRMIEDSAESEALARRSTNNDEVYVVPAFTGLGAPYWDSDARGSVFGVTRGTTKEDFVKATLQSIAYQVRDVIDTMQLDTEIKIPVLKVDGGAAMNNYLMQFQSDIIGTEIARAKNLETTALGAAFLAGLAVGFWKDLDEIKTLNEAGEVFTPSMNNARKEQLYRGWKKAVNATRVFAQDDAEADFE</sequence>
<comment type="activity regulation">
    <text evidence="11">Activated by phosphorylation and inhibited by fructose 1,6-bisphosphate (FBP).</text>
</comment>
<feature type="binding site" evidence="11">
    <location>
        <position position="244"/>
    </location>
    <ligand>
        <name>sn-glycerol 3-phosphate</name>
        <dbReference type="ChEBI" id="CHEBI:57597"/>
    </ligand>
</feature>
<feature type="binding site" evidence="11">
    <location>
        <position position="244"/>
    </location>
    <ligand>
        <name>glycerol</name>
        <dbReference type="ChEBI" id="CHEBI:17754"/>
    </ligand>
</feature>
<feature type="binding site" evidence="11">
    <location>
        <position position="410"/>
    </location>
    <ligand>
        <name>ATP</name>
        <dbReference type="ChEBI" id="CHEBI:30616"/>
    </ligand>
</feature>
<dbReference type="Gene3D" id="3.30.420.40">
    <property type="match status" value="2"/>
</dbReference>
<dbReference type="PROSITE" id="PS00445">
    <property type="entry name" value="FGGY_KINASES_2"/>
    <property type="match status" value="1"/>
</dbReference>
<evidence type="ECO:0000256" key="9">
    <source>
        <dbReference type="ARBA" id="ARBA00054633"/>
    </source>
</evidence>
<feature type="binding site" evidence="11">
    <location>
        <position position="12"/>
    </location>
    <ligand>
        <name>ADP</name>
        <dbReference type="ChEBI" id="CHEBI:456216"/>
    </ligand>
</feature>
<evidence type="ECO:0000256" key="10">
    <source>
        <dbReference type="ARBA" id="ARBA00063665"/>
    </source>
</evidence>
<comment type="pathway">
    <text evidence="1 11">Polyol metabolism; glycerol degradation via glycerol kinase pathway; sn-glycerol 3-phosphate from glycerol: step 1/1.</text>
</comment>
<feature type="binding site" evidence="11">
    <location>
        <position position="266"/>
    </location>
    <ligand>
        <name>ATP</name>
        <dbReference type="ChEBI" id="CHEBI:30616"/>
    </ligand>
</feature>
<dbReference type="InterPro" id="IPR043129">
    <property type="entry name" value="ATPase_NBD"/>
</dbReference>
<evidence type="ECO:0000259" key="13">
    <source>
        <dbReference type="Pfam" id="PF00370"/>
    </source>
</evidence>
<feature type="binding site" evidence="11">
    <location>
        <position position="134"/>
    </location>
    <ligand>
        <name>sn-glycerol 3-phosphate</name>
        <dbReference type="ChEBI" id="CHEBI:57597"/>
    </ligand>
</feature>
<feature type="binding site" evidence="11">
    <location>
        <position position="83"/>
    </location>
    <ligand>
        <name>sn-glycerol 3-phosphate</name>
        <dbReference type="ChEBI" id="CHEBI:57597"/>
    </ligand>
</feature>
<dbReference type="SUPFAM" id="SSF53067">
    <property type="entry name" value="Actin-like ATPase domain"/>
    <property type="match status" value="2"/>
</dbReference>
<dbReference type="UniPathway" id="UPA00618">
    <property type="reaction ID" value="UER00672"/>
</dbReference>
<evidence type="ECO:0000256" key="11">
    <source>
        <dbReference type="HAMAP-Rule" id="MF_00186"/>
    </source>
</evidence>
<dbReference type="Pfam" id="PF00370">
    <property type="entry name" value="FGGY_N"/>
    <property type="match status" value="1"/>
</dbReference>
<feature type="binding site" evidence="11">
    <location>
        <position position="266"/>
    </location>
    <ligand>
        <name>ADP</name>
        <dbReference type="ChEBI" id="CHEBI:456216"/>
    </ligand>
</feature>
<reference evidence="15 16" key="1">
    <citation type="submission" date="2019-11" db="EMBL/GenBank/DDBJ databases">
        <title>Characterisation of Fundicoccus ignavus gen. nov. sp. nov., a novel genus of the family Aerococcaceae isolated from bulk tank milk.</title>
        <authorList>
            <person name="Siebert A."/>
            <person name="Huptas C."/>
            <person name="Wenning M."/>
            <person name="Scherer S."/>
            <person name="Doll E.V."/>
        </authorList>
    </citation>
    <scope>NUCLEOTIDE SEQUENCE [LARGE SCALE GENOMIC DNA]</scope>
    <source>
        <strain evidence="15 16">WS4759</strain>
    </source>
</reference>
<evidence type="ECO:0000256" key="12">
    <source>
        <dbReference type="RuleBase" id="RU003733"/>
    </source>
</evidence>
<dbReference type="GO" id="GO:0005829">
    <property type="term" value="C:cytosol"/>
    <property type="evidence" value="ECO:0007669"/>
    <property type="project" value="UniProtKB-ARBA"/>
</dbReference>
<keyword evidence="7 11" id="KW-0067">ATP-binding</keyword>
<dbReference type="CDD" id="cd07786">
    <property type="entry name" value="FGGY_EcGK_like"/>
    <property type="match status" value="1"/>
</dbReference>
<dbReference type="InterPro" id="IPR005999">
    <property type="entry name" value="Glycerol_kin"/>
</dbReference>
<dbReference type="InterPro" id="IPR018485">
    <property type="entry name" value="FGGY_C"/>
</dbReference>
<feature type="binding site" evidence="11">
    <location>
        <position position="82"/>
    </location>
    <ligand>
        <name>glycerol</name>
        <dbReference type="ChEBI" id="CHEBI:17754"/>
    </ligand>
</feature>
<keyword evidence="16" id="KW-1185">Reference proteome</keyword>
<evidence type="ECO:0000256" key="4">
    <source>
        <dbReference type="ARBA" id="ARBA00022741"/>
    </source>
</evidence>
<evidence type="ECO:0000313" key="15">
    <source>
        <dbReference type="EMBL" id="MRI86390.1"/>
    </source>
</evidence>
<keyword evidence="4 11" id="KW-0547">Nucleotide-binding</keyword>
<dbReference type="GO" id="GO:0019563">
    <property type="term" value="P:glycerol catabolic process"/>
    <property type="evidence" value="ECO:0007669"/>
    <property type="project" value="UniProtKB-UniRule"/>
</dbReference>
<organism evidence="15 16">
    <name type="scientific">Fundicoccus ignavus</name>
    <dbReference type="NCBI Taxonomy" id="2664442"/>
    <lineage>
        <taxon>Bacteria</taxon>
        <taxon>Bacillati</taxon>
        <taxon>Bacillota</taxon>
        <taxon>Bacilli</taxon>
        <taxon>Lactobacillales</taxon>
        <taxon>Aerococcaceae</taxon>
        <taxon>Fundicoccus</taxon>
    </lineage>
</organism>
<dbReference type="PANTHER" id="PTHR10196:SF69">
    <property type="entry name" value="GLYCEROL KINASE"/>
    <property type="match status" value="1"/>
</dbReference>
<keyword evidence="3 11" id="KW-0808">Transferase</keyword>
<accession>A0A6I2GEW1</accession>
<feature type="binding site" evidence="11">
    <location>
        <position position="414"/>
    </location>
    <ligand>
        <name>ADP</name>
        <dbReference type="ChEBI" id="CHEBI:456216"/>
    </ligand>
</feature>
<dbReference type="Proteomes" id="UP000430975">
    <property type="component" value="Unassembled WGS sequence"/>
</dbReference>
<feature type="modified residue" description="Phosphohistidine; by HPr" evidence="11">
    <location>
        <position position="230"/>
    </location>
</feature>
<feature type="binding site" evidence="11">
    <location>
        <position position="12"/>
    </location>
    <ligand>
        <name>sn-glycerol 3-phosphate</name>
        <dbReference type="ChEBI" id="CHEBI:57597"/>
    </ligand>
</feature>
<feature type="domain" description="Carbohydrate kinase FGGY C-terminal" evidence="14">
    <location>
        <begin position="261"/>
        <end position="449"/>
    </location>
</feature>
<evidence type="ECO:0000256" key="8">
    <source>
        <dbReference type="ARBA" id="ARBA00052101"/>
    </source>
</evidence>
<dbReference type="EMBL" id="WJQS01000013">
    <property type="protein sequence ID" value="MRI86390.1"/>
    <property type="molecule type" value="Genomic_DNA"/>
</dbReference>
<evidence type="ECO:0000313" key="16">
    <source>
        <dbReference type="Proteomes" id="UP000430975"/>
    </source>
</evidence>
<dbReference type="FunFam" id="3.30.420.40:FF:000007">
    <property type="entry name" value="Glycerol kinase"/>
    <property type="match status" value="1"/>
</dbReference>
<comment type="function">
    <text evidence="9 11">Key enzyme in the regulation of glycerol uptake and metabolism. Catalyzes the phosphorylation of glycerol to yield sn-glycerol 3-phosphate.</text>
</comment>
<dbReference type="GO" id="GO:0004370">
    <property type="term" value="F:glycerol kinase activity"/>
    <property type="evidence" value="ECO:0007669"/>
    <property type="project" value="UniProtKB-UniRule"/>
</dbReference>
<evidence type="ECO:0000256" key="1">
    <source>
        <dbReference type="ARBA" id="ARBA00005190"/>
    </source>
</evidence>
<dbReference type="HAMAP" id="MF_00186">
    <property type="entry name" value="Glycerol_kin"/>
    <property type="match status" value="1"/>
</dbReference>
<evidence type="ECO:0000256" key="5">
    <source>
        <dbReference type="ARBA" id="ARBA00022777"/>
    </source>
</evidence>
<dbReference type="GO" id="GO:0006072">
    <property type="term" value="P:glycerol-3-phosphate metabolic process"/>
    <property type="evidence" value="ECO:0007669"/>
    <property type="project" value="InterPro"/>
</dbReference>
<feature type="binding site" evidence="11">
    <location>
        <position position="83"/>
    </location>
    <ligand>
        <name>glycerol</name>
        <dbReference type="ChEBI" id="CHEBI:17754"/>
    </ligand>
</feature>
<feature type="binding site" evidence="11">
    <location>
        <position position="16"/>
    </location>
    <ligand>
        <name>ADP</name>
        <dbReference type="ChEBI" id="CHEBI:456216"/>
    </ligand>
</feature>
<feature type="domain" description="Carbohydrate kinase FGGY N-terminal" evidence="13">
    <location>
        <begin position="5"/>
        <end position="251"/>
    </location>
</feature>
<dbReference type="Pfam" id="PF02782">
    <property type="entry name" value="FGGY_C"/>
    <property type="match status" value="1"/>
</dbReference>
<evidence type="ECO:0000256" key="3">
    <source>
        <dbReference type="ARBA" id="ARBA00022679"/>
    </source>
</evidence>